<dbReference type="Gene3D" id="3.30.1360.200">
    <property type="match status" value="1"/>
</dbReference>
<dbReference type="Gene3D" id="3.30.70.3220">
    <property type="match status" value="1"/>
</dbReference>
<evidence type="ECO:0000256" key="2">
    <source>
        <dbReference type="ARBA" id="ARBA00022448"/>
    </source>
</evidence>
<dbReference type="InterPro" id="IPR048631">
    <property type="entry name" value="SecD_1st"/>
</dbReference>
<evidence type="ECO:0000256" key="6">
    <source>
        <dbReference type="ARBA" id="ARBA00022989"/>
    </source>
</evidence>
<dbReference type="EMBL" id="JAVDYB010000001">
    <property type="protein sequence ID" value="MDR7274107.1"/>
    <property type="molecule type" value="Genomic_DNA"/>
</dbReference>
<comment type="subunit">
    <text evidence="9">Forms a complex with SecF. Part of the essential Sec protein translocation apparatus which comprises SecA, SecYEG and auxiliary proteins SecDF. Other proteins may also be involved.</text>
</comment>
<keyword evidence="5 9" id="KW-0653">Protein transport</keyword>
<evidence type="ECO:0000256" key="8">
    <source>
        <dbReference type="ARBA" id="ARBA00023136"/>
    </source>
</evidence>
<comment type="caution">
    <text evidence="12">The sequence shown here is derived from an EMBL/GenBank/DDBJ whole genome shotgun (WGS) entry which is preliminary data.</text>
</comment>
<feature type="transmembrane region" description="Helical" evidence="9">
    <location>
        <begin position="14"/>
        <end position="33"/>
    </location>
</feature>
<dbReference type="InterPro" id="IPR022813">
    <property type="entry name" value="SecD/SecF_arch_bac"/>
</dbReference>
<dbReference type="GO" id="GO:0015450">
    <property type="term" value="F:protein-transporting ATPase activity"/>
    <property type="evidence" value="ECO:0007669"/>
    <property type="project" value="InterPro"/>
</dbReference>
<dbReference type="AlphaFoldDB" id="A0AAE4C7Z5"/>
<dbReference type="PANTHER" id="PTHR30081:SF1">
    <property type="entry name" value="PROTEIN TRANSLOCASE SUBUNIT SECD"/>
    <property type="match status" value="1"/>
</dbReference>
<feature type="transmembrane region" description="Helical" evidence="9">
    <location>
        <begin position="505"/>
        <end position="530"/>
    </location>
</feature>
<sequence length="646" mass="66600">MAPPQGQMRPGRQLAVLGLIFVVLFLMVFFVGGKGSFTDRLEPKLGLDLIGGTRVTYTATTMDGSDPPAEQLEEARQIIESRVNALGVSEAEVVVEGNRNIVISLAGENRDDLKQVGEAAQLRFRKVLKAADGSGVAPQVTETATPSPGASASPGASGSPAPSPSGAAVTSSPSASGGSGGGTGGQGGGAEATPTPTPAASGDPSATPTPAPSGSATPAPVSTDVAAIRTAIQKKVGDAAWAAATGLQGVADLTTDPTLAETLAPFATLSPETEVWALDPAMQFNVPQISCALLDARPAGSIVDETKQAVACEAGAKYLLDVAKVLGTDVEGASGVLDQQTGDWVVSLDFTGEGQEKWTALTREAYNNEGGTCDQTALGDGSRCRVAVVLDNQVISSPEIQAVLTGDSQITGSFNSASANELASKLRYGALPLTFVADEAQNVSATLGAEQLRAGLIAAGLGMALVAIYAFFYYRLLGTVIFLSLILSALLTYGALIVLGRQIGFTLTLAGIAGFIVSLGVAADSFIIYFERLKDEIREGRSPRSAVGRAWTRARRTIISANAISLMAAVVLYVVSVGQVKGFAFALGLATLLDLIVVFLFRHPVMTMFARTKAFLSPRVSGLGRVVAQKPTADTVKPRSSRVKEA</sequence>
<dbReference type="GO" id="GO:0065002">
    <property type="term" value="P:intracellular protein transmembrane transport"/>
    <property type="evidence" value="ECO:0007669"/>
    <property type="project" value="UniProtKB-UniRule"/>
</dbReference>
<feature type="transmembrane region" description="Helical" evidence="9">
    <location>
        <begin position="480"/>
        <end position="499"/>
    </location>
</feature>
<keyword evidence="4 9" id="KW-0812">Transmembrane</keyword>
<name>A0AAE4C7Z5_9ACTN</name>
<dbReference type="PANTHER" id="PTHR30081">
    <property type="entry name" value="PROTEIN-EXPORT MEMBRANE PROTEIN SEC"/>
    <property type="match status" value="1"/>
</dbReference>
<evidence type="ECO:0000256" key="9">
    <source>
        <dbReference type="HAMAP-Rule" id="MF_01463"/>
    </source>
</evidence>
<feature type="transmembrane region" description="Helical" evidence="9">
    <location>
        <begin position="558"/>
        <end position="576"/>
    </location>
</feature>
<keyword evidence="2 9" id="KW-0813">Transport</keyword>
<gene>
    <name evidence="9" type="primary">secD</name>
    <name evidence="12" type="ORF">J2S41_000885</name>
</gene>
<evidence type="ECO:0000256" key="1">
    <source>
        <dbReference type="ARBA" id="ARBA00004651"/>
    </source>
</evidence>
<protein>
    <recommendedName>
        <fullName evidence="9">Protein translocase subunit SecD</fullName>
    </recommendedName>
</protein>
<comment type="subcellular location">
    <subcellularLocation>
        <location evidence="1 9">Cell membrane</location>
        <topology evidence="1 9">Multi-pass membrane protein</topology>
    </subcellularLocation>
</comment>
<comment type="similarity">
    <text evidence="9">Belongs to the SecD/SecF family. SecD subfamily.</text>
</comment>
<evidence type="ECO:0000313" key="12">
    <source>
        <dbReference type="EMBL" id="MDR7274107.1"/>
    </source>
</evidence>
<evidence type="ECO:0000256" key="7">
    <source>
        <dbReference type="ARBA" id="ARBA00023010"/>
    </source>
</evidence>
<feature type="transmembrane region" description="Helical" evidence="9">
    <location>
        <begin position="454"/>
        <end position="473"/>
    </location>
</feature>
<dbReference type="Pfam" id="PF02355">
    <property type="entry name" value="SecD_SecF_C"/>
    <property type="match status" value="1"/>
</dbReference>
<evidence type="ECO:0000256" key="4">
    <source>
        <dbReference type="ARBA" id="ARBA00022692"/>
    </source>
</evidence>
<keyword evidence="6 9" id="KW-1133">Transmembrane helix</keyword>
<dbReference type="NCBIfam" id="TIGR00916">
    <property type="entry name" value="2A0604s01"/>
    <property type="match status" value="1"/>
</dbReference>
<evidence type="ECO:0000313" key="13">
    <source>
        <dbReference type="Proteomes" id="UP001183643"/>
    </source>
</evidence>
<feature type="domain" description="SSD" evidence="11">
    <location>
        <begin position="477"/>
        <end position="608"/>
    </location>
</feature>
<dbReference type="Pfam" id="PF21760">
    <property type="entry name" value="SecD_1st"/>
    <property type="match status" value="1"/>
</dbReference>
<dbReference type="PROSITE" id="PS50156">
    <property type="entry name" value="SSD"/>
    <property type="match status" value="1"/>
</dbReference>
<feature type="compositionally biased region" description="Low complexity" evidence="10">
    <location>
        <begin position="191"/>
        <end position="220"/>
    </location>
</feature>
<dbReference type="GO" id="GO:0006605">
    <property type="term" value="P:protein targeting"/>
    <property type="evidence" value="ECO:0007669"/>
    <property type="project" value="UniProtKB-UniRule"/>
</dbReference>
<proteinExistence type="inferred from homology"/>
<evidence type="ECO:0000259" key="11">
    <source>
        <dbReference type="PROSITE" id="PS50156"/>
    </source>
</evidence>
<keyword evidence="7 9" id="KW-0811">Translocation</keyword>
<evidence type="ECO:0000256" key="5">
    <source>
        <dbReference type="ARBA" id="ARBA00022927"/>
    </source>
</evidence>
<comment type="function">
    <text evidence="9">Part of the Sec protein translocase complex. Interacts with the SecYEG preprotein conducting channel. SecDF uses the proton motive force (PMF) to complete protein translocation after the ATP-dependent function of SecA.</text>
</comment>
<dbReference type="GO" id="GO:0043952">
    <property type="term" value="P:protein transport by the Sec complex"/>
    <property type="evidence" value="ECO:0007669"/>
    <property type="project" value="UniProtKB-UniRule"/>
</dbReference>
<feature type="compositionally biased region" description="Low complexity" evidence="10">
    <location>
        <begin position="143"/>
        <end position="176"/>
    </location>
</feature>
<dbReference type="Pfam" id="PF22599">
    <property type="entry name" value="SecDF_P1_head"/>
    <property type="match status" value="1"/>
</dbReference>
<dbReference type="SUPFAM" id="SSF82866">
    <property type="entry name" value="Multidrug efflux transporter AcrB transmembrane domain"/>
    <property type="match status" value="1"/>
</dbReference>
<organism evidence="12 13">
    <name type="scientific">Catenuloplanes atrovinosus</name>
    <dbReference type="NCBI Taxonomy" id="137266"/>
    <lineage>
        <taxon>Bacteria</taxon>
        <taxon>Bacillati</taxon>
        <taxon>Actinomycetota</taxon>
        <taxon>Actinomycetes</taxon>
        <taxon>Micromonosporales</taxon>
        <taxon>Micromonosporaceae</taxon>
        <taxon>Catenuloplanes</taxon>
    </lineage>
</organism>
<dbReference type="Proteomes" id="UP001183643">
    <property type="component" value="Unassembled WGS sequence"/>
</dbReference>
<evidence type="ECO:0000256" key="3">
    <source>
        <dbReference type="ARBA" id="ARBA00022475"/>
    </source>
</evidence>
<feature type="region of interest" description="Disordered" evidence="10">
    <location>
        <begin position="132"/>
        <end position="221"/>
    </location>
</feature>
<dbReference type="InterPro" id="IPR048634">
    <property type="entry name" value="SecD_SecF_C"/>
</dbReference>
<evidence type="ECO:0000256" key="10">
    <source>
        <dbReference type="SAM" id="MobiDB-lite"/>
    </source>
</evidence>
<feature type="compositionally biased region" description="Gly residues" evidence="10">
    <location>
        <begin position="177"/>
        <end position="190"/>
    </location>
</feature>
<dbReference type="InterPro" id="IPR054384">
    <property type="entry name" value="SecDF_P1_head"/>
</dbReference>
<keyword evidence="8 9" id="KW-0472">Membrane</keyword>
<feature type="transmembrane region" description="Helical" evidence="9">
    <location>
        <begin position="582"/>
        <end position="601"/>
    </location>
</feature>
<keyword evidence="13" id="KW-1185">Reference proteome</keyword>
<keyword evidence="3 9" id="KW-1003">Cell membrane</keyword>
<dbReference type="InterPro" id="IPR000731">
    <property type="entry name" value="SSD"/>
</dbReference>
<dbReference type="InterPro" id="IPR055344">
    <property type="entry name" value="SecD_SecF_C_bact"/>
</dbReference>
<reference evidence="12" key="1">
    <citation type="submission" date="2023-07" db="EMBL/GenBank/DDBJ databases">
        <title>Sequencing the genomes of 1000 actinobacteria strains.</title>
        <authorList>
            <person name="Klenk H.-P."/>
        </authorList>
    </citation>
    <scope>NUCLEOTIDE SEQUENCE</scope>
    <source>
        <strain evidence="12">DSM 44707</strain>
    </source>
</reference>
<dbReference type="GO" id="GO:0005886">
    <property type="term" value="C:plasma membrane"/>
    <property type="evidence" value="ECO:0007669"/>
    <property type="project" value="UniProtKB-SubCell"/>
</dbReference>
<accession>A0AAE4C7Z5</accession>
<dbReference type="NCBIfam" id="TIGR01129">
    <property type="entry name" value="secD"/>
    <property type="match status" value="1"/>
</dbReference>
<dbReference type="RefSeq" id="WP_310363411.1">
    <property type="nucleotide sequence ID" value="NZ_JAVDYB010000001.1"/>
</dbReference>
<dbReference type="HAMAP" id="MF_01463_B">
    <property type="entry name" value="SecD_B"/>
    <property type="match status" value="1"/>
</dbReference>
<dbReference type="InterPro" id="IPR005791">
    <property type="entry name" value="SecD"/>
</dbReference>